<feature type="transmembrane region" description="Helical" evidence="1">
    <location>
        <begin position="159"/>
        <end position="177"/>
    </location>
</feature>
<accession>X1L6T5</accession>
<gene>
    <name evidence="2" type="ORF">S06H3_01621</name>
</gene>
<dbReference type="EMBL" id="BARV01000418">
    <property type="protein sequence ID" value="GAH98139.1"/>
    <property type="molecule type" value="Genomic_DNA"/>
</dbReference>
<reference evidence="2" key="1">
    <citation type="journal article" date="2014" name="Front. Microbiol.">
        <title>High frequency of phylogenetically diverse reductive dehalogenase-homologous genes in deep subseafloor sedimentary metagenomes.</title>
        <authorList>
            <person name="Kawai M."/>
            <person name="Futagami T."/>
            <person name="Toyoda A."/>
            <person name="Takaki Y."/>
            <person name="Nishi S."/>
            <person name="Hori S."/>
            <person name="Arai W."/>
            <person name="Tsubouchi T."/>
            <person name="Morono Y."/>
            <person name="Uchiyama I."/>
            <person name="Ito T."/>
            <person name="Fujiyama A."/>
            <person name="Inagaki F."/>
            <person name="Takami H."/>
        </authorList>
    </citation>
    <scope>NUCLEOTIDE SEQUENCE</scope>
    <source>
        <strain evidence="2">Expedition CK06-06</strain>
    </source>
</reference>
<evidence type="ECO:0000256" key="1">
    <source>
        <dbReference type="SAM" id="Phobius"/>
    </source>
</evidence>
<evidence type="ECO:0000313" key="2">
    <source>
        <dbReference type="EMBL" id="GAH98139.1"/>
    </source>
</evidence>
<organism evidence="2">
    <name type="scientific">marine sediment metagenome</name>
    <dbReference type="NCBI Taxonomy" id="412755"/>
    <lineage>
        <taxon>unclassified sequences</taxon>
        <taxon>metagenomes</taxon>
        <taxon>ecological metagenomes</taxon>
    </lineage>
</organism>
<keyword evidence="1" id="KW-0812">Transmembrane</keyword>
<dbReference type="AlphaFoldDB" id="X1L6T5"/>
<feature type="non-terminal residue" evidence="2">
    <location>
        <position position="1"/>
    </location>
</feature>
<comment type="caution">
    <text evidence="2">The sequence shown here is derived from an EMBL/GenBank/DDBJ whole genome shotgun (WGS) entry which is preliminary data.</text>
</comment>
<sequence>AKFVGNYEEEIFFGKDETNFMKKFNLKSPLLDEVHSHSNIYIVYASTSHEWYVAGTQATRIVAYGKFYVDEGNAVVSVSDLSSCKETAWYIWMCSFSSSKSGVGTFTAQVNTDTHMLMPAGCPIIADHFDSYSRVAVDACLDIEHRSFGNKWLGPVHPLAWHPLVWIPILLIVFYLSRKI</sequence>
<keyword evidence="1" id="KW-0472">Membrane</keyword>
<proteinExistence type="predicted"/>
<name>X1L6T5_9ZZZZ</name>
<protein>
    <submittedName>
        <fullName evidence="2">Uncharacterized protein</fullName>
    </submittedName>
</protein>
<keyword evidence="1" id="KW-1133">Transmembrane helix</keyword>